<reference evidence="3 4" key="1">
    <citation type="submission" date="2023-07" db="EMBL/GenBank/DDBJ databases">
        <title>Sorghum-associated microbial communities from plants grown in Nebraska, USA.</title>
        <authorList>
            <person name="Schachtman D."/>
        </authorList>
    </citation>
    <scope>NUCLEOTIDE SEQUENCE [LARGE SCALE GENOMIC DNA]</scope>
    <source>
        <strain evidence="3 4">DS1307</strain>
    </source>
</reference>
<dbReference type="InterPro" id="IPR012349">
    <property type="entry name" value="Split_barrel_FMN-bd"/>
</dbReference>
<dbReference type="SUPFAM" id="SSF50475">
    <property type="entry name" value="FMN-binding split barrel"/>
    <property type="match status" value="1"/>
</dbReference>
<dbReference type="Pfam" id="PF01613">
    <property type="entry name" value="Flavin_Reduct"/>
    <property type="match status" value="1"/>
</dbReference>
<accession>A0ABT9PM29</accession>
<dbReference type="EMBL" id="JAUSRF010000001">
    <property type="protein sequence ID" value="MDP9835514.1"/>
    <property type="molecule type" value="Genomic_DNA"/>
</dbReference>
<proteinExistence type="predicted"/>
<dbReference type="InterPro" id="IPR002563">
    <property type="entry name" value="Flavin_Rdtase-like_dom"/>
</dbReference>
<dbReference type="SMART" id="SM00903">
    <property type="entry name" value="Flavin_Reduct"/>
    <property type="match status" value="1"/>
</dbReference>
<dbReference type="Gene3D" id="2.30.110.10">
    <property type="entry name" value="Electron Transport, Fmn-binding Protein, Chain A"/>
    <property type="match status" value="1"/>
</dbReference>
<dbReference type="EC" id="1.5.1.-" evidence="3"/>
<dbReference type="GO" id="GO:0016491">
    <property type="term" value="F:oxidoreductase activity"/>
    <property type="evidence" value="ECO:0007669"/>
    <property type="project" value="UniProtKB-KW"/>
</dbReference>
<dbReference type="Proteomes" id="UP001241472">
    <property type="component" value="Unassembled WGS sequence"/>
</dbReference>
<comment type="caution">
    <text evidence="3">The sequence shown here is derived from an EMBL/GenBank/DDBJ whole genome shotgun (WGS) entry which is preliminary data.</text>
</comment>
<dbReference type="PANTHER" id="PTHR30466:SF1">
    <property type="entry name" value="FMN REDUCTASE (NADH) RUTF"/>
    <property type="match status" value="1"/>
</dbReference>
<dbReference type="RefSeq" id="WP_306830222.1">
    <property type="nucleotide sequence ID" value="NZ_JAUSRF010000001.1"/>
</dbReference>
<evidence type="ECO:0000256" key="1">
    <source>
        <dbReference type="ARBA" id="ARBA00023002"/>
    </source>
</evidence>
<organism evidence="3 4">
    <name type="scientific">Neorhizobium huautlense</name>
    <dbReference type="NCBI Taxonomy" id="67774"/>
    <lineage>
        <taxon>Bacteria</taxon>
        <taxon>Pseudomonadati</taxon>
        <taxon>Pseudomonadota</taxon>
        <taxon>Alphaproteobacteria</taxon>
        <taxon>Hyphomicrobiales</taxon>
        <taxon>Rhizobiaceae</taxon>
        <taxon>Rhizobium/Agrobacterium group</taxon>
        <taxon>Neorhizobium</taxon>
    </lineage>
</organism>
<dbReference type="InterPro" id="IPR050268">
    <property type="entry name" value="NADH-dep_flavin_reductase"/>
</dbReference>
<sequence length="171" mass="18036">MQGQALSDVPEDIENVRREEYRNAMAKLGAAVHIVTTSGAAGRAGFAATAVCSVSDNPPTLLVCLNKTSSAYWPVKGNGTLCVNVLSADHQDLSRLFGGKTPVEQRFAGASWTELPSGSLALDGALASFDCEITSVADGHSHDILICRVLDSQVSDGGKSLIYLNRAYHTV</sequence>
<dbReference type="PANTHER" id="PTHR30466">
    <property type="entry name" value="FLAVIN REDUCTASE"/>
    <property type="match status" value="1"/>
</dbReference>
<keyword evidence="1 3" id="KW-0560">Oxidoreductase</keyword>
<name>A0ABT9PM29_9HYPH</name>
<evidence type="ECO:0000313" key="3">
    <source>
        <dbReference type="EMBL" id="MDP9835514.1"/>
    </source>
</evidence>
<keyword evidence="4" id="KW-1185">Reference proteome</keyword>
<feature type="domain" description="Flavin reductase like" evidence="2">
    <location>
        <begin position="25"/>
        <end position="170"/>
    </location>
</feature>
<protein>
    <submittedName>
        <fullName evidence="3">Flavin reductase</fullName>
        <ecNumber evidence="3">1.5.1.-</ecNumber>
    </submittedName>
</protein>
<evidence type="ECO:0000259" key="2">
    <source>
        <dbReference type="SMART" id="SM00903"/>
    </source>
</evidence>
<evidence type="ECO:0000313" key="4">
    <source>
        <dbReference type="Proteomes" id="UP001241472"/>
    </source>
</evidence>
<gene>
    <name evidence="3" type="ORF">J2T09_000255</name>
</gene>